<accession>A0ABN1VBA3</accession>
<evidence type="ECO:0000313" key="1">
    <source>
        <dbReference type="EMBL" id="GAA1203515.1"/>
    </source>
</evidence>
<protein>
    <submittedName>
        <fullName evidence="1">Uncharacterized protein</fullName>
    </submittedName>
</protein>
<evidence type="ECO:0000313" key="2">
    <source>
        <dbReference type="Proteomes" id="UP001500467"/>
    </source>
</evidence>
<gene>
    <name evidence="1" type="ORF">GCM10009675_21470</name>
</gene>
<comment type="caution">
    <text evidence="1">The sequence shown here is derived from an EMBL/GenBank/DDBJ whole genome shotgun (WGS) entry which is preliminary data.</text>
</comment>
<organism evidence="1 2">
    <name type="scientific">Prauserella alba</name>
    <dbReference type="NCBI Taxonomy" id="176898"/>
    <lineage>
        <taxon>Bacteria</taxon>
        <taxon>Bacillati</taxon>
        <taxon>Actinomycetota</taxon>
        <taxon>Actinomycetes</taxon>
        <taxon>Pseudonocardiales</taxon>
        <taxon>Pseudonocardiaceae</taxon>
        <taxon>Prauserella</taxon>
    </lineage>
</organism>
<keyword evidence="2" id="KW-1185">Reference proteome</keyword>
<proteinExistence type="predicted"/>
<name>A0ABN1VBA3_9PSEU</name>
<sequence length="105" mass="11419">MVEELDLLDAHHPCRGDLLTLAHDRSLLGRHAVDTGLSARGKGVDHGLALPGPPRDRARTAVFEIVRMGHHGQRPVPVTGHDLQLRSVGHPRSPLVVGLVRHCHP</sequence>
<reference evidence="1 2" key="1">
    <citation type="journal article" date="2019" name="Int. J. Syst. Evol. Microbiol.">
        <title>The Global Catalogue of Microorganisms (GCM) 10K type strain sequencing project: providing services to taxonomists for standard genome sequencing and annotation.</title>
        <authorList>
            <consortium name="The Broad Institute Genomics Platform"/>
            <consortium name="The Broad Institute Genome Sequencing Center for Infectious Disease"/>
            <person name="Wu L."/>
            <person name="Ma J."/>
        </authorList>
    </citation>
    <scope>NUCLEOTIDE SEQUENCE [LARGE SCALE GENOMIC DNA]</scope>
    <source>
        <strain evidence="1 2">JCM 13022</strain>
    </source>
</reference>
<dbReference type="Proteomes" id="UP001500467">
    <property type="component" value="Unassembled WGS sequence"/>
</dbReference>
<dbReference type="EMBL" id="BAAALM010000007">
    <property type="protein sequence ID" value="GAA1203515.1"/>
    <property type="molecule type" value="Genomic_DNA"/>
</dbReference>